<evidence type="ECO:0000256" key="1">
    <source>
        <dbReference type="ARBA" id="ARBA00006847"/>
    </source>
</evidence>
<evidence type="ECO:0000259" key="11">
    <source>
        <dbReference type="PROSITE" id="PS51643"/>
    </source>
</evidence>
<evidence type="ECO:0000256" key="9">
    <source>
        <dbReference type="ARBA" id="ARBA00023118"/>
    </source>
</evidence>
<protein>
    <submittedName>
        <fullName evidence="12">CRISPR-associated helicase Cas3</fullName>
    </submittedName>
</protein>
<dbReference type="SMART" id="SM00487">
    <property type="entry name" value="DEXDc"/>
    <property type="match status" value="1"/>
</dbReference>
<dbReference type="NCBIfam" id="TIGR01587">
    <property type="entry name" value="cas3_core"/>
    <property type="match status" value="1"/>
</dbReference>
<feature type="domain" description="Helicase ATP-binding" evidence="10">
    <location>
        <begin position="291"/>
        <end position="503"/>
    </location>
</feature>
<dbReference type="InterPro" id="IPR027417">
    <property type="entry name" value="P-loop_NTPase"/>
</dbReference>
<evidence type="ECO:0000256" key="6">
    <source>
        <dbReference type="ARBA" id="ARBA00022801"/>
    </source>
</evidence>
<dbReference type="SUPFAM" id="SSF52540">
    <property type="entry name" value="P-loop containing nucleoside triphosphate hydrolases"/>
    <property type="match status" value="1"/>
</dbReference>
<dbReference type="Pfam" id="PF22590">
    <property type="entry name" value="Cas3-like_C_2"/>
    <property type="match status" value="1"/>
</dbReference>
<comment type="similarity">
    <text evidence="1">In the N-terminal section; belongs to the CRISPR-associated nuclease Cas3-HD family.</text>
</comment>
<dbReference type="InterPro" id="IPR014001">
    <property type="entry name" value="Helicase_ATP-bd"/>
</dbReference>
<evidence type="ECO:0000256" key="4">
    <source>
        <dbReference type="ARBA" id="ARBA00022723"/>
    </source>
</evidence>
<accession>A0ABZ1BQA9</accession>
<dbReference type="RefSeq" id="WP_324669371.1">
    <property type="nucleotide sequence ID" value="NZ_CP141614.1"/>
</dbReference>
<dbReference type="PROSITE" id="PS51643">
    <property type="entry name" value="HD_CAS3"/>
    <property type="match status" value="1"/>
</dbReference>
<keyword evidence="5" id="KW-0547">Nucleotide-binding</keyword>
<name>A0ABZ1BQA9_9FIRM</name>
<evidence type="ECO:0000256" key="8">
    <source>
        <dbReference type="ARBA" id="ARBA00022840"/>
    </source>
</evidence>
<evidence type="ECO:0000256" key="5">
    <source>
        <dbReference type="ARBA" id="ARBA00022741"/>
    </source>
</evidence>
<evidence type="ECO:0000313" key="12">
    <source>
        <dbReference type="EMBL" id="WRP14982.1"/>
    </source>
</evidence>
<dbReference type="InterPro" id="IPR006483">
    <property type="entry name" value="CRISPR-assoc_Cas3_HD"/>
</dbReference>
<dbReference type="PANTHER" id="PTHR47963:SF9">
    <property type="entry name" value="CRISPR-ASSOCIATED ENDONUCLEASE_HELICASE CAS3"/>
    <property type="match status" value="1"/>
</dbReference>
<evidence type="ECO:0000256" key="3">
    <source>
        <dbReference type="ARBA" id="ARBA00022722"/>
    </source>
</evidence>
<sequence>MLRTGSAEACIFWGKFRPEDSRCLPLVAHCLDVAVVFRALCELDGIRRSLQCAAGAPVTGQQMDRLAVLAMLHDIGKANLGFQLKVYGSKMPRAGHIRELAPLLDPYALDEQLHMAFLEALPPGMHTWFDDDQVAYSYFVAAFSHHGTPLQFKGERSAAYWDARDRWWRRDGMWDPMAAIAEISKWAQIAFPGAFEPSGPTLPSEPRFHHRFAGLLMLADWLGSHPAWFPVEKVDAGRRLHHARQVAPRLLRAVGLDVSDLRQVLSRAPHHFHQRFGFAPRPLQEAIDALDPELPDARLVIAESETGSGKTEAALNWWFKLFRAGKVDGLFFALPTRVAAREIYGRVWRVMRRWFPDSSTRPVTLLAVPGYVQVDGLSPEQTLPAEESANIWQDDEVLLKQQRQWAGERPKRFLAATVAVGTIDQALLSAVQTAHAHLRSVCLDRSLLVVDEVHASDVYMSRLLERLLEHHLRVGGYAMLLSATLGARARYRYVSIAGNQPPLAEARVTEQAPYPAITLADGVPRAVQVTSRGEKRVRFELMPVAFTPEAVVEGVAEALAGRARIVVVMNTVDRANALLRAFERCDRVDPAWLFTCAGVVCPHHGRFAPEDRSLLDGRVSELLGPGSAGGPLLLVGTQTLEQSLDIDADLMISDLAPADVLLQRVGRLHRHNKERPPGYGPPARCIVLVPAGDLTQALDDQGRVVDSYKRLGYGSVYEDVRTLELTRRVLEEHPEVSIPRDNRRLVEAVTHPQHLAGLQGSRWQRHAEHVEGGDLARAVAAGHVAAIFDKYFGTFEFNESGGSVSVRLGVRNLQLPLDRPVISPFGQTLQEMVIPGHMSPVEPVDHIAVEQQGDGVAILRCGARRYRYSRFGLEELREPAHGPAAADGDL</sequence>
<dbReference type="SMART" id="SM00471">
    <property type="entry name" value="HDc"/>
    <property type="match status" value="1"/>
</dbReference>
<dbReference type="InterPro" id="IPR006474">
    <property type="entry name" value="Helicase_Cas3_CRISPR-ass_core"/>
</dbReference>
<dbReference type="Gene3D" id="1.10.3210.30">
    <property type="match status" value="1"/>
</dbReference>
<keyword evidence="8" id="KW-0067">ATP-binding</keyword>
<feature type="domain" description="HD Cas3-type" evidence="11">
    <location>
        <begin position="19"/>
        <end position="222"/>
    </location>
</feature>
<dbReference type="InterPro" id="IPR050547">
    <property type="entry name" value="DEAD_box_RNA_helicases"/>
</dbReference>
<comment type="similarity">
    <text evidence="2">In the central section; belongs to the CRISPR-associated helicase Cas3 family.</text>
</comment>
<evidence type="ECO:0000259" key="10">
    <source>
        <dbReference type="PROSITE" id="PS51192"/>
    </source>
</evidence>
<dbReference type="NCBIfam" id="TIGR01596">
    <property type="entry name" value="cas3_HD"/>
    <property type="match status" value="1"/>
</dbReference>
<keyword evidence="7" id="KW-0347">Helicase</keyword>
<organism evidence="12 13">
    <name type="scientific">Geochorda subterranea</name>
    <dbReference type="NCBI Taxonomy" id="3109564"/>
    <lineage>
        <taxon>Bacteria</taxon>
        <taxon>Bacillati</taxon>
        <taxon>Bacillota</taxon>
        <taxon>Limnochordia</taxon>
        <taxon>Limnochordales</taxon>
        <taxon>Geochordaceae</taxon>
        <taxon>Geochorda</taxon>
    </lineage>
</organism>
<keyword evidence="6" id="KW-0378">Hydrolase</keyword>
<dbReference type="PANTHER" id="PTHR47963">
    <property type="entry name" value="DEAD-BOX ATP-DEPENDENT RNA HELICASE 47, MITOCHONDRIAL"/>
    <property type="match status" value="1"/>
</dbReference>
<dbReference type="Gene3D" id="3.40.50.300">
    <property type="entry name" value="P-loop containing nucleotide triphosphate hydrolases"/>
    <property type="match status" value="2"/>
</dbReference>
<dbReference type="EMBL" id="CP141614">
    <property type="protein sequence ID" value="WRP14982.1"/>
    <property type="molecule type" value="Genomic_DNA"/>
</dbReference>
<dbReference type="CDD" id="cd09641">
    <property type="entry name" value="Cas3''_I"/>
    <property type="match status" value="1"/>
</dbReference>
<dbReference type="PROSITE" id="PS51192">
    <property type="entry name" value="HELICASE_ATP_BIND_1"/>
    <property type="match status" value="1"/>
</dbReference>
<dbReference type="InterPro" id="IPR038257">
    <property type="entry name" value="CRISPR-assoc_Cas3_HD_sf"/>
</dbReference>
<gene>
    <name evidence="12" type="primary">cas3</name>
    <name evidence="12" type="ORF">VLY81_02065</name>
</gene>
<keyword evidence="9" id="KW-0051">Antiviral defense</keyword>
<dbReference type="Proteomes" id="UP001333102">
    <property type="component" value="Chromosome"/>
</dbReference>
<keyword evidence="3" id="KW-0540">Nuclease</keyword>
<keyword evidence="13" id="KW-1185">Reference proteome</keyword>
<proteinExistence type="inferred from homology"/>
<dbReference type="Pfam" id="PF18019">
    <property type="entry name" value="Cas3_HD"/>
    <property type="match status" value="1"/>
</dbReference>
<evidence type="ECO:0000256" key="7">
    <source>
        <dbReference type="ARBA" id="ARBA00022806"/>
    </source>
</evidence>
<dbReference type="InterPro" id="IPR054712">
    <property type="entry name" value="Cas3-like_dom"/>
</dbReference>
<evidence type="ECO:0000256" key="2">
    <source>
        <dbReference type="ARBA" id="ARBA00009046"/>
    </source>
</evidence>
<reference evidence="13" key="1">
    <citation type="submission" date="2023-12" db="EMBL/GenBank/DDBJ databases">
        <title>Novel isolates from deep terrestrial aquifers shed light on the physiology and ecology of the class Limnochordia.</title>
        <authorList>
            <person name="Karnachuk O.V."/>
            <person name="Lukina A.P."/>
            <person name="Avakyan M.R."/>
            <person name="Kadnikov V."/>
            <person name="Begmatov S."/>
            <person name="Beletsky A.V."/>
            <person name="Mardanov A.V."/>
            <person name="Ravin N.V."/>
        </authorList>
    </citation>
    <scope>NUCLEOTIDE SEQUENCE [LARGE SCALE GENOMIC DNA]</scope>
    <source>
        <strain evidence="13">LN</strain>
    </source>
</reference>
<evidence type="ECO:0000313" key="13">
    <source>
        <dbReference type="Proteomes" id="UP001333102"/>
    </source>
</evidence>
<dbReference type="InterPro" id="IPR003607">
    <property type="entry name" value="HD/PDEase_dom"/>
</dbReference>
<keyword evidence="4" id="KW-0479">Metal-binding</keyword>